<feature type="transmembrane region" description="Helical" evidence="1">
    <location>
        <begin position="126"/>
        <end position="145"/>
    </location>
</feature>
<evidence type="ECO:0000313" key="3">
    <source>
        <dbReference type="EMBL" id="MXV49370.1"/>
    </source>
</evidence>
<keyword evidence="2" id="KW-0732">Signal</keyword>
<feature type="transmembrane region" description="Helical" evidence="1">
    <location>
        <begin position="248"/>
        <end position="272"/>
    </location>
</feature>
<dbReference type="RefSeq" id="WP_160842489.1">
    <property type="nucleotide sequence ID" value="NZ_WVHT01000001.1"/>
</dbReference>
<dbReference type="Pfam" id="PF14093">
    <property type="entry name" value="DUF4271"/>
    <property type="match status" value="1"/>
</dbReference>
<feature type="signal peptide" evidence="2">
    <location>
        <begin position="1"/>
        <end position="18"/>
    </location>
</feature>
<keyword evidence="1" id="KW-1133">Transmembrane helix</keyword>
<dbReference type="EMBL" id="WVHT01000001">
    <property type="protein sequence ID" value="MXV49370.1"/>
    <property type="molecule type" value="Genomic_DNA"/>
</dbReference>
<feature type="chain" id="PRO_5029770348" evidence="2">
    <location>
        <begin position="19"/>
        <end position="333"/>
    </location>
</feature>
<reference evidence="3 4" key="1">
    <citation type="submission" date="2019-11" db="EMBL/GenBank/DDBJ databases">
        <title>Pedobacter sp. HMF7647 Genome sequencing and assembly.</title>
        <authorList>
            <person name="Kang H."/>
            <person name="Kim H."/>
            <person name="Joh K."/>
        </authorList>
    </citation>
    <scope>NUCLEOTIDE SEQUENCE [LARGE SCALE GENOMIC DNA]</scope>
    <source>
        <strain evidence="3 4">HMF7647</strain>
    </source>
</reference>
<evidence type="ECO:0000256" key="1">
    <source>
        <dbReference type="SAM" id="Phobius"/>
    </source>
</evidence>
<gene>
    <name evidence="3" type="ORF">GS399_00180</name>
</gene>
<protein>
    <submittedName>
        <fullName evidence="3">DUF4271 domain-containing protein</fullName>
    </submittedName>
</protein>
<dbReference type="AlphaFoldDB" id="A0A7K1Y4M6"/>
<proteinExistence type="predicted"/>
<dbReference type="InterPro" id="IPR025367">
    <property type="entry name" value="DUF4271"/>
</dbReference>
<name>A0A7K1Y4M6_9SPHI</name>
<evidence type="ECO:0000313" key="4">
    <source>
        <dbReference type="Proteomes" id="UP000466586"/>
    </source>
</evidence>
<comment type="caution">
    <text evidence="3">The sequence shown here is derived from an EMBL/GenBank/DDBJ whole genome shotgun (WGS) entry which is preliminary data.</text>
</comment>
<accession>A0A7K1Y4M6</accession>
<keyword evidence="4" id="KW-1185">Reference proteome</keyword>
<keyword evidence="1" id="KW-0472">Membrane</keyword>
<keyword evidence="1" id="KW-0812">Transmembrane</keyword>
<organism evidence="3 4">
    <name type="scientific">Hufsiella arboris</name>
    <dbReference type="NCBI Taxonomy" id="2695275"/>
    <lineage>
        <taxon>Bacteria</taxon>
        <taxon>Pseudomonadati</taxon>
        <taxon>Bacteroidota</taxon>
        <taxon>Sphingobacteriia</taxon>
        <taxon>Sphingobacteriales</taxon>
        <taxon>Sphingobacteriaceae</taxon>
        <taxon>Hufsiella</taxon>
    </lineage>
</organism>
<evidence type="ECO:0000256" key="2">
    <source>
        <dbReference type="SAM" id="SignalP"/>
    </source>
</evidence>
<feature type="transmembrane region" description="Helical" evidence="1">
    <location>
        <begin position="211"/>
        <end position="236"/>
    </location>
</feature>
<feature type="transmembrane region" description="Helical" evidence="1">
    <location>
        <begin position="278"/>
        <end position="298"/>
    </location>
</feature>
<feature type="transmembrane region" description="Helical" evidence="1">
    <location>
        <begin position="177"/>
        <end position="199"/>
    </location>
</feature>
<dbReference type="Proteomes" id="UP000466586">
    <property type="component" value="Unassembled WGS sequence"/>
</dbReference>
<sequence>MKFFLTALFSVFSIWAFAQTDSAGENQLYKPQPVVKKRFVDSTALARWRFKSDSVQSVKDSIKHIGDSLSLVWIKPPNPRRKNQFVDSLVNVYTVRNLNFGAWSKRFIPKVNHINEGKSLPKGETWLLGFVVLLLLFFAVLKNAFSKDLTIIIQGLWNNRILSQITKDDNIFSSWPFVFLYILFGFTIGTFLYLCGRFFQLTYLFEGFQWLLALSIAIIALFTLKIVLLRLLGFIFSFQKLVNEYVSVLYLSYFNTAILYLPLIFAFCLTPGKYAEVYIYVAFFVFIVTFLFQFIRIAANIISSYRFSKVYLIIYLCALEICPLLILVKALRF</sequence>
<feature type="transmembrane region" description="Helical" evidence="1">
    <location>
        <begin position="310"/>
        <end position="331"/>
    </location>
</feature>